<dbReference type="PRINTS" id="PR00059">
    <property type="entry name" value="RIBOSOMALL6"/>
</dbReference>
<dbReference type="Pfam" id="PF00347">
    <property type="entry name" value="Ribosomal_L6"/>
    <property type="match status" value="1"/>
</dbReference>
<keyword evidence="3 4" id="KW-0687">Ribonucleoprotein</keyword>
<reference evidence="6 7" key="1">
    <citation type="submission" date="2023-10" db="EMBL/GenBank/DDBJ databases">
        <authorList>
            <person name="Maclean D."/>
            <person name="Macfadyen A."/>
        </authorList>
    </citation>
    <scope>NUCLEOTIDE SEQUENCE [LARGE SCALE GENOMIC DNA]</scope>
</reference>
<dbReference type="EMBL" id="CAUYUE010000010">
    <property type="protein sequence ID" value="CAK0784427.1"/>
    <property type="molecule type" value="Genomic_DNA"/>
</dbReference>
<dbReference type="PROSITE" id="PS00525">
    <property type="entry name" value="RIBOSOMAL_L6_1"/>
    <property type="match status" value="1"/>
</dbReference>
<feature type="domain" description="Large ribosomal subunit protein uL6 alpha-beta" evidence="5">
    <location>
        <begin position="103"/>
        <end position="176"/>
    </location>
</feature>
<dbReference type="PANTHER" id="PTHR11655:SF14">
    <property type="entry name" value="LARGE RIBOSOMAL SUBUNIT PROTEIN UL6M"/>
    <property type="match status" value="1"/>
</dbReference>
<comment type="caution">
    <text evidence="6">The sequence shown here is derived from an EMBL/GenBank/DDBJ whole genome shotgun (WGS) entry which is preliminary data.</text>
</comment>
<sequence length="190" mass="20327">MSLGAVARKVARQIIHEASIKIPPAVQVTKAADNLSFKGPLGTSHLGLSGIDTLGDAAIRLCPASREIAICSPSKGFFGTLQSLLKNKIEGVTKGVLVYLRIVGIGYRASLSEQTLTFKLGYSHDVTYELPGSMRAFLPEPTLVGLYGIDKNQVTQAAANIVRLRPPSVYKGKGIRIEGTSPRTKPGKRK</sequence>
<dbReference type="GO" id="GO:0006412">
    <property type="term" value="P:translation"/>
    <property type="evidence" value="ECO:0007669"/>
    <property type="project" value="InterPro"/>
</dbReference>
<dbReference type="InterPro" id="IPR000702">
    <property type="entry name" value="Ribosomal_uL6-like"/>
</dbReference>
<dbReference type="AlphaFoldDB" id="A0AAV1IBF2"/>
<organism evidence="6 7">
    <name type="scientific">Coccomyxa viridis</name>
    <dbReference type="NCBI Taxonomy" id="1274662"/>
    <lineage>
        <taxon>Eukaryota</taxon>
        <taxon>Viridiplantae</taxon>
        <taxon>Chlorophyta</taxon>
        <taxon>core chlorophytes</taxon>
        <taxon>Trebouxiophyceae</taxon>
        <taxon>Trebouxiophyceae incertae sedis</taxon>
        <taxon>Coccomyxaceae</taxon>
        <taxon>Coccomyxa</taxon>
    </lineage>
</organism>
<gene>
    <name evidence="6" type="ORF">CVIRNUC_007631</name>
</gene>
<dbReference type="InterPro" id="IPR019906">
    <property type="entry name" value="Ribosomal_uL6_bac-type"/>
</dbReference>
<dbReference type="InterPro" id="IPR002358">
    <property type="entry name" value="Ribosomal_uL6_CS"/>
</dbReference>
<dbReference type="InterPro" id="IPR020040">
    <property type="entry name" value="Ribosomal_uL6_a/b-dom"/>
</dbReference>
<evidence type="ECO:0000259" key="5">
    <source>
        <dbReference type="Pfam" id="PF00347"/>
    </source>
</evidence>
<keyword evidence="2 4" id="KW-0689">Ribosomal protein</keyword>
<accession>A0AAV1IBF2</accession>
<protein>
    <recommendedName>
        <fullName evidence="5">Large ribosomal subunit protein uL6 alpha-beta domain-containing protein</fullName>
    </recommendedName>
</protein>
<evidence type="ECO:0000313" key="7">
    <source>
        <dbReference type="Proteomes" id="UP001314263"/>
    </source>
</evidence>
<evidence type="ECO:0000256" key="1">
    <source>
        <dbReference type="ARBA" id="ARBA00009356"/>
    </source>
</evidence>
<dbReference type="PIRSF" id="PIRSF002162">
    <property type="entry name" value="Ribosomal_L6"/>
    <property type="match status" value="1"/>
</dbReference>
<evidence type="ECO:0000256" key="4">
    <source>
        <dbReference type="RuleBase" id="RU003869"/>
    </source>
</evidence>
<dbReference type="InterPro" id="IPR036789">
    <property type="entry name" value="Ribosomal_uL6-like_a/b-dom_sf"/>
</dbReference>
<dbReference type="Proteomes" id="UP001314263">
    <property type="component" value="Unassembled WGS sequence"/>
</dbReference>
<dbReference type="PANTHER" id="PTHR11655">
    <property type="entry name" value="60S/50S RIBOSOMAL PROTEIN L6/L9"/>
    <property type="match status" value="1"/>
</dbReference>
<dbReference type="SUPFAM" id="SSF56053">
    <property type="entry name" value="Ribosomal protein L6"/>
    <property type="match status" value="2"/>
</dbReference>
<keyword evidence="7" id="KW-1185">Reference proteome</keyword>
<evidence type="ECO:0000256" key="3">
    <source>
        <dbReference type="ARBA" id="ARBA00023274"/>
    </source>
</evidence>
<evidence type="ECO:0000313" key="6">
    <source>
        <dbReference type="EMBL" id="CAK0784427.1"/>
    </source>
</evidence>
<evidence type="ECO:0000256" key="2">
    <source>
        <dbReference type="ARBA" id="ARBA00022980"/>
    </source>
</evidence>
<dbReference type="GO" id="GO:0005762">
    <property type="term" value="C:mitochondrial large ribosomal subunit"/>
    <property type="evidence" value="ECO:0007669"/>
    <property type="project" value="TreeGrafter"/>
</dbReference>
<dbReference type="Gene3D" id="3.90.930.12">
    <property type="entry name" value="Ribosomal protein L6, alpha-beta domain"/>
    <property type="match status" value="2"/>
</dbReference>
<proteinExistence type="inferred from homology"/>
<name>A0AAV1IBF2_9CHLO</name>
<comment type="similarity">
    <text evidence="1 4">Belongs to the universal ribosomal protein uL6 family.</text>
</comment>
<dbReference type="GO" id="GO:0003735">
    <property type="term" value="F:structural constituent of ribosome"/>
    <property type="evidence" value="ECO:0007669"/>
    <property type="project" value="InterPro"/>
</dbReference>
<dbReference type="GO" id="GO:0019843">
    <property type="term" value="F:rRNA binding"/>
    <property type="evidence" value="ECO:0007669"/>
    <property type="project" value="InterPro"/>
</dbReference>